<protein>
    <submittedName>
        <fullName evidence="2">DUF3866 family protein</fullName>
    </submittedName>
</protein>
<reference evidence="1 3" key="1">
    <citation type="journal article" date="2011" name="J. Bacteriol.">
        <title>Draft genome sequence of the thermoalkaliphilic Caldalkalibacillus thermarum strain TA2.A1.</title>
        <authorList>
            <person name="Kalamorz F."/>
            <person name="Keis S."/>
            <person name="McMillan D.G."/>
            <person name="Olsson K."/>
            <person name="Stanton J.A."/>
            <person name="Stockwell P."/>
            <person name="Black M.A."/>
            <person name="Klingeman D.M."/>
            <person name="Land M.L."/>
            <person name="Han C.S."/>
            <person name="Martin S.L."/>
            <person name="Becher S.A."/>
            <person name="Peddie C.J."/>
            <person name="Morgan H.W."/>
            <person name="Matthies D."/>
            <person name="Preiss L."/>
            <person name="Meier T."/>
            <person name="Brown S.D."/>
            <person name="Cook G.M."/>
        </authorList>
    </citation>
    <scope>NUCLEOTIDE SEQUENCE [LARGE SCALE GENOMIC DNA]</scope>
    <source>
        <strain evidence="1 3">TA2.A1</strain>
    </source>
</reference>
<proteinExistence type="predicted"/>
<evidence type="ECO:0000313" key="4">
    <source>
        <dbReference type="Proteomes" id="UP000825179"/>
    </source>
</evidence>
<dbReference type="eggNOG" id="COG3502">
    <property type="taxonomic scope" value="Bacteria"/>
</dbReference>
<organism evidence="1 3">
    <name type="scientific">Caldalkalibacillus thermarum (strain TA2.A1)</name>
    <dbReference type="NCBI Taxonomy" id="986075"/>
    <lineage>
        <taxon>Bacteria</taxon>
        <taxon>Bacillati</taxon>
        <taxon>Bacillota</taxon>
        <taxon>Bacilli</taxon>
        <taxon>Bacillales</taxon>
        <taxon>Bacillaceae</taxon>
        <taxon>Caldalkalibacillus</taxon>
    </lineage>
</organism>
<evidence type="ECO:0000313" key="1">
    <source>
        <dbReference type="EMBL" id="EGL82479.1"/>
    </source>
</evidence>
<dbReference type="OrthoDB" id="3401376at2"/>
<reference evidence="2" key="3">
    <citation type="submission" date="2021-08" db="EMBL/GenBank/DDBJ databases">
        <authorList>
            <person name="de Jong S."/>
            <person name="van den Broek M."/>
            <person name="Merkel A."/>
            <person name="de la Torre Cortes P."/>
            <person name="Kalamorz F."/>
            <person name="Cook G."/>
            <person name="van Loosdrecht M."/>
            <person name="McMillan D."/>
        </authorList>
    </citation>
    <scope>NUCLEOTIDE SEQUENCE</scope>
    <source>
        <strain evidence="2">TA2.A1</strain>
    </source>
</reference>
<accession>F5L866</accession>
<dbReference type="EMBL" id="AFCE01000148">
    <property type="protein sequence ID" value="EGL82479.1"/>
    <property type="molecule type" value="Genomic_DNA"/>
</dbReference>
<dbReference type="EMBL" id="CP082237">
    <property type="protein sequence ID" value="QZT33172.1"/>
    <property type="molecule type" value="Genomic_DNA"/>
</dbReference>
<evidence type="ECO:0000313" key="2">
    <source>
        <dbReference type="EMBL" id="QZT33172.1"/>
    </source>
</evidence>
<dbReference type="AlphaFoldDB" id="F5L866"/>
<reference evidence="2 4" key="2">
    <citation type="journal article" date="2020" name="Extremophiles">
        <title>Genomic analysis of Caldalkalibacillus thermarum TA2.A1 reveals aerobic alkaliphilic metabolism and evolutionary hallmarks linking alkaliphilic bacteria and plant life.</title>
        <authorList>
            <person name="de Jong S.I."/>
            <person name="van den Broek M.A."/>
            <person name="Merkel A.Y."/>
            <person name="de la Torre Cortes P."/>
            <person name="Kalamorz F."/>
            <person name="Cook G.M."/>
            <person name="van Loosdrecht M.C.M."/>
            <person name="McMillan D.G.G."/>
        </authorList>
    </citation>
    <scope>NUCLEOTIDE SEQUENCE [LARGE SCALE GENOMIC DNA]</scope>
    <source>
        <strain evidence="2 4">TA2.A1</strain>
    </source>
</reference>
<dbReference type="RefSeq" id="WP_007505237.1">
    <property type="nucleotide sequence ID" value="NZ_AFCE01000148.1"/>
</dbReference>
<gene>
    <name evidence="1" type="ORF">CathTA2_2018</name>
    <name evidence="2" type="ORF">HUR95_12795</name>
</gene>
<dbReference type="KEGG" id="cthu:HUR95_12795"/>
<dbReference type="Proteomes" id="UP000010716">
    <property type="component" value="Unassembled WGS sequence"/>
</dbReference>
<sequence length="390" mass="44049">MIGFWGEVREVVFGTDTVQQVLVWLESKQQLIRAIYYRYAGHSLQRGDRVLINTSGIDLKLGTGGYGFVMATAQDWLTEHGSPPSVWRDKDKRHGQRPWPYSGRIMKLRYLPSQIPVQTVECEESKVHPLFCQPFTLGGRYVLVGELHSMLPVLAAMIYRWQPERKIVYIMDDQAALHLGLSDHVRRLKQQLRLTTITCGQAVGGELETVNLYTALEAAVKVVKADDIIVTQGPGVVGTRTIRGFSGMQLVHWVHAVTTCGGIPVVIPRIQWRDKRNRHQGLSEHTRYPLVAHTLARARIPYPVGVSAQYGDQHISDQVLEEQMGQLKAKHDVIPVPVRHFQRELVEALEWYGTVRTMGRSYADDPAFFAAIGAVFHFYRKHIAPDGGQS</sequence>
<dbReference type="InterPro" id="IPR024479">
    <property type="entry name" value="DUF3866"/>
</dbReference>
<evidence type="ECO:0000313" key="3">
    <source>
        <dbReference type="Proteomes" id="UP000010716"/>
    </source>
</evidence>
<keyword evidence="4" id="KW-1185">Reference proteome</keyword>
<dbReference type="Pfam" id="PF12982">
    <property type="entry name" value="DUF3866"/>
    <property type="match status" value="1"/>
</dbReference>
<name>F5L866_CALTT</name>
<dbReference type="Proteomes" id="UP000825179">
    <property type="component" value="Chromosome"/>
</dbReference>